<dbReference type="Pfam" id="PF04961">
    <property type="entry name" value="FTCD_C"/>
    <property type="match status" value="1"/>
</dbReference>
<dbReference type="EMBL" id="FRAP01000007">
    <property type="protein sequence ID" value="SHK50781.1"/>
    <property type="molecule type" value="Genomic_DNA"/>
</dbReference>
<gene>
    <name evidence="2" type="ORF">SAMN05443637_10793</name>
</gene>
<protein>
    <submittedName>
        <fullName evidence="2">Formiminotetrahydrofolate cyclodeaminase</fullName>
    </submittedName>
</protein>
<evidence type="ECO:0000259" key="1">
    <source>
        <dbReference type="Pfam" id="PF04961"/>
    </source>
</evidence>
<organism evidence="2 3">
    <name type="scientific">Pseudonocardia thermophila</name>
    <dbReference type="NCBI Taxonomy" id="1848"/>
    <lineage>
        <taxon>Bacteria</taxon>
        <taxon>Bacillati</taxon>
        <taxon>Actinomycetota</taxon>
        <taxon>Actinomycetes</taxon>
        <taxon>Pseudonocardiales</taxon>
        <taxon>Pseudonocardiaceae</taxon>
        <taxon>Pseudonocardia</taxon>
    </lineage>
</organism>
<accession>A0A1M6T1G1</accession>
<dbReference type="RefSeq" id="WP_073456957.1">
    <property type="nucleotide sequence ID" value="NZ_CALGVN010000045.1"/>
</dbReference>
<keyword evidence="3" id="KW-1185">Reference proteome</keyword>
<dbReference type="GO" id="GO:0003824">
    <property type="term" value="F:catalytic activity"/>
    <property type="evidence" value="ECO:0007669"/>
    <property type="project" value="InterPro"/>
</dbReference>
<dbReference type="InterPro" id="IPR036178">
    <property type="entry name" value="Formintransfe-cycloase-like_sf"/>
</dbReference>
<dbReference type="Gene3D" id="1.20.120.680">
    <property type="entry name" value="Formiminotetrahydrofolate cyclodeaminase monomer, up-and-down helical bundle"/>
    <property type="match status" value="1"/>
</dbReference>
<sequence length="193" mass="19614">MRDWTLATYLERLAAPRPPTPAGGVVAALSLAQAAGLLTMVARIAGGPDDVLTRAPQLKERALELVEADVRAFDAVTVEVARSRDDPGRATAISAALVAAAGPPAQVVELGCEAVGLAERLAVIAGRTVLADVAAAAEAAAAAVAISRTNVESNVRGAPHGPDVTRLREGLAPVDEVLARAAALREAVRGRVG</sequence>
<dbReference type="AlphaFoldDB" id="A0A1M6T1G1"/>
<name>A0A1M6T1G1_PSETH</name>
<evidence type="ECO:0000313" key="3">
    <source>
        <dbReference type="Proteomes" id="UP000184363"/>
    </source>
</evidence>
<dbReference type="Proteomes" id="UP000184363">
    <property type="component" value="Unassembled WGS sequence"/>
</dbReference>
<dbReference type="STRING" id="1848.SAMN05443637_10793"/>
<feature type="domain" description="Cyclodeaminase/cyclohydrolase" evidence="1">
    <location>
        <begin position="6"/>
        <end position="157"/>
    </location>
</feature>
<dbReference type="SUPFAM" id="SSF101262">
    <property type="entry name" value="Methenyltetrahydrofolate cyclohydrolase-like"/>
    <property type="match status" value="1"/>
</dbReference>
<evidence type="ECO:0000313" key="2">
    <source>
        <dbReference type="EMBL" id="SHK50781.1"/>
    </source>
</evidence>
<dbReference type="InterPro" id="IPR007044">
    <property type="entry name" value="Cyclodeamin/CycHdrlase"/>
</dbReference>
<reference evidence="2 3" key="1">
    <citation type="submission" date="2016-11" db="EMBL/GenBank/DDBJ databases">
        <authorList>
            <person name="Jaros S."/>
            <person name="Januszkiewicz K."/>
            <person name="Wedrychowicz H."/>
        </authorList>
    </citation>
    <scope>NUCLEOTIDE SEQUENCE [LARGE SCALE GENOMIC DNA]</scope>
    <source>
        <strain evidence="2 3">DSM 43832</strain>
    </source>
</reference>
<proteinExistence type="predicted"/>